<dbReference type="InterPro" id="IPR010559">
    <property type="entry name" value="Sig_transdc_His_kin_internal"/>
</dbReference>
<comment type="catalytic activity">
    <reaction evidence="1">
        <text>ATP + protein L-histidine = ADP + protein N-phospho-L-histidine.</text>
        <dbReference type="EC" id="2.7.13.3"/>
    </reaction>
</comment>
<keyword evidence="10" id="KW-0902">Two-component regulatory system</keyword>
<dbReference type="InterPro" id="IPR050640">
    <property type="entry name" value="Bact_2-comp_sensor_kinase"/>
</dbReference>
<dbReference type="PROSITE" id="PS50109">
    <property type="entry name" value="HIS_KIN"/>
    <property type="match status" value="1"/>
</dbReference>
<keyword evidence="11 12" id="KW-0472">Membrane</keyword>
<evidence type="ECO:0000256" key="7">
    <source>
        <dbReference type="ARBA" id="ARBA00022692"/>
    </source>
</evidence>
<dbReference type="SMART" id="SM00387">
    <property type="entry name" value="HATPase_c"/>
    <property type="match status" value="1"/>
</dbReference>
<dbReference type="InterPro" id="IPR003594">
    <property type="entry name" value="HATPase_dom"/>
</dbReference>
<dbReference type="InterPro" id="IPR005467">
    <property type="entry name" value="His_kinase_dom"/>
</dbReference>
<comment type="caution">
    <text evidence="15">The sequence shown here is derived from an EMBL/GenBank/DDBJ whole genome shotgun (WGS) entry which is preliminary data.</text>
</comment>
<evidence type="ECO:0000259" key="14">
    <source>
        <dbReference type="PROSITE" id="PS50885"/>
    </source>
</evidence>
<dbReference type="CDD" id="cd12912">
    <property type="entry name" value="PDC2_MCP_like"/>
    <property type="match status" value="1"/>
</dbReference>
<proteinExistence type="predicted"/>
<organism evidence="15 16">
    <name type="scientific">Candidatus Avoscillospira avicola</name>
    <dbReference type="NCBI Taxonomy" id="2840706"/>
    <lineage>
        <taxon>Bacteria</taxon>
        <taxon>Bacillati</taxon>
        <taxon>Bacillota</taxon>
        <taxon>Clostridia</taxon>
        <taxon>Eubacteriales</taxon>
        <taxon>Oscillospiraceae</taxon>
        <taxon>Oscillospiraceae incertae sedis</taxon>
        <taxon>Candidatus Avoscillospira</taxon>
    </lineage>
</organism>
<feature type="domain" description="Histidine kinase" evidence="13">
    <location>
        <begin position="464"/>
        <end position="565"/>
    </location>
</feature>
<evidence type="ECO:0000256" key="1">
    <source>
        <dbReference type="ARBA" id="ARBA00000085"/>
    </source>
</evidence>
<evidence type="ECO:0000256" key="6">
    <source>
        <dbReference type="ARBA" id="ARBA00022679"/>
    </source>
</evidence>
<gene>
    <name evidence="15" type="ORF">IAA53_00905</name>
</gene>
<dbReference type="InterPro" id="IPR036890">
    <property type="entry name" value="HATPase_C_sf"/>
</dbReference>
<feature type="domain" description="HAMP" evidence="14">
    <location>
        <begin position="300"/>
        <end position="353"/>
    </location>
</feature>
<feature type="transmembrane region" description="Helical" evidence="12">
    <location>
        <begin position="12"/>
        <end position="33"/>
    </location>
</feature>
<dbReference type="InterPro" id="IPR033479">
    <property type="entry name" value="dCache_1"/>
</dbReference>
<comment type="subcellular location">
    <subcellularLocation>
        <location evidence="2">Cell membrane</location>
        <topology evidence="2">Multi-pass membrane protein</topology>
    </subcellularLocation>
</comment>
<evidence type="ECO:0000256" key="11">
    <source>
        <dbReference type="ARBA" id="ARBA00023136"/>
    </source>
</evidence>
<reference evidence="15" key="2">
    <citation type="journal article" date="2021" name="PeerJ">
        <title>Extensive microbial diversity within the chicken gut microbiome revealed by metagenomics and culture.</title>
        <authorList>
            <person name="Gilroy R."/>
            <person name="Ravi A."/>
            <person name="Getino M."/>
            <person name="Pursley I."/>
            <person name="Horton D.L."/>
            <person name="Alikhan N.F."/>
            <person name="Baker D."/>
            <person name="Gharbi K."/>
            <person name="Hall N."/>
            <person name="Watson M."/>
            <person name="Adriaenssens E.M."/>
            <person name="Foster-Nyarko E."/>
            <person name="Jarju S."/>
            <person name="Secka A."/>
            <person name="Antonio M."/>
            <person name="Oren A."/>
            <person name="Chaudhuri R.R."/>
            <person name="La Ragione R."/>
            <person name="Hildebrand F."/>
            <person name="Pallen M.J."/>
        </authorList>
    </citation>
    <scope>NUCLEOTIDE SEQUENCE</scope>
    <source>
        <strain evidence="15">ChiBcec15-4380</strain>
    </source>
</reference>
<dbReference type="Gene3D" id="3.30.565.10">
    <property type="entry name" value="Histidine kinase-like ATPase, C-terminal domain"/>
    <property type="match status" value="1"/>
</dbReference>
<evidence type="ECO:0000256" key="5">
    <source>
        <dbReference type="ARBA" id="ARBA00022553"/>
    </source>
</evidence>
<evidence type="ECO:0000313" key="15">
    <source>
        <dbReference type="EMBL" id="HIR49841.1"/>
    </source>
</evidence>
<evidence type="ECO:0000256" key="9">
    <source>
        <dbReference type="ARBA" id="ARBA00022989"/>
    </source>
</evidence>
<dbReference type="InterPro" id="IPR003660">
    <property type="entry name" value="HAMP_dom"/>
</dbReference>
<evidence type="ECO:0000313" key="16">
    <source>
        <dbReference type="Proteomes" id="UP000824239"/>
    </source>
</evidence>
<dbReference type="EMBL" id="DVHE01000007">
    <property type="protein sequence ID" value="HIR49841.1"/>
    <property type="molecule type" value="Genomic_DNA"/>
</dbReference>
<dbReference type="Pfam" id="PF02518">
    <property type="entry name" value="HATPase_c"/>
    <property type="match status" value="1"/>
</dbReference>
<sequence>MKRRKPWSMTAVLVVVMTGVVLGMVLCTVALFLGTYRRSIQRSAQTSSRQAVDQVSNTVAGYVDDMGGVMSLVEATLQTAPQGSAVREEFFDNLLKIRSDVAAVTTYSADGELLNCWALDHTPREEIHENLSFNRETLTDYAGGYISQPHVESIFEGWYPWVVTMLTPLEAGGEEAWVAVDLRFGSISSYINNVGIGQHGYCFLMDQSGGILYHPQQQLIYSRLKTEDTGALASRPDGVYGENNVIYAVQTVEGSPWRVVGVSYVDELVTANVWEVTRLLVLSAMAILLAALISSIVISRALSRPLKGLSAAMRQFERRADSFTYAPVGGALEVQELSESFGHMVVKIQQLMDTVRREEINLRKTELKALQAQINPHFLYNTLDSIAWMCEQGRNAEAVQMVNALAQLFRISISRGHELIPIRSELRHAESYLKIQKHRYKNQFSYRFDVEEGCLDFLCNKITLQPIIENAIYHGINGLVDEGEIVITLRVEGADVIFTVSDNGVGMDAEQIEAILRKERSDHTGIGIKNVNDRLKIYFGEGYGITIHSEPDEGTVVTIRMPQVREEGEYENR</sequence>
<evidence type="ECO:0000256" key="4">
    <source>
        <dbReference type="ARBA" id="ARBA00022475"/>
    </source>
</evidence>
<dbReference type="SUPFAM" id="SSF55874">
    <property type="entry name" value="ATPase domain of HSP90 chaperone/DNA topoisomerase II/histidine kinase"/>
    <property type="match status" value="1"/>
</dbReference>
<keyword evidence="8 15" id="KW-0418">Kinase</keyword>
<dbReference type="Pfam" id="PF06580">
    <property type="entry name" value="His_kinase"/>
    <property type="match status" value="1"/>
</dbReference>
<evidence type="ECO:0000256" key="2">
    <source>
        <dbReference type="ARBA" id="ARBA00004651"/>
    </source>
</evidence>
<protein>
    <recommendedName>
        <fullName evidence="3">histidine kinase</fullName>
        <ecNumber evidence="3">2.7.13.3</ecNumber>
    </recommendedName>
</protein>
<keyword evidence="9 12" id="KW-1133">Transmembrane helix</keyword>
<accession>A0A9D1DFX3</accession>
<evidence type="ECO:0000256" key="10">
    <source>
        <dbReference type="ARBA" id="ARBA00023012"/>
    </source>
</evidence>
<dbReference type="AlphaFoldDB" id="A0A9D1DFX3"/>
<dbReference type="GO" id="GO:0005886">
    <property type="term" value="C:plasma membrane"/>
    <property type="evidence" value="ECO:0007669"/>
    <property type="project" value="UniProtKB-SubCell"/>
</dbReference>
<dbReference type="Gene3D" id="6.10.340.10">
    <property type="match status" value="1"/>
</dbReference>
<evidence type="ECO:0000259" key="13">
    <source>
        <dbReference type="PROSITE" id="PS50109"/>
    </source>
</evidence>
<keyword evidence="6" id="KW-0808">Transferase</keyword>
<name>A0A9D1DFX3_9FIRM</name>
<keyword evidence="5" id="KW-0597">Phosphoprotein</keyword>
<dbReference type="PANTHER" id="PTHR34220">
    <property type="entry name" value="SENSOR HISTIDINE KINASE YPDA"/>
    <property type="match status" value="1"/>
</dbReference>
<dbReference type="EC" id="2.7.13.3" evidence="3"/>
<keyword evidence="4" id="KW-1003">Cell membrane</keyword>
<keyword evidence="7 12" id="KW-0812">Transmembrane</keyword>
<dbReference type="Gene3D" id="3.30.450.20">
    <property type="entry name" value="PAS domain"/>
    <property type="match status" value="1"/>
</dbReference>
<dbReference type="GO" id="GO:0000155">
    <property type="term" value="F:phosphorelay sensor kinase activity"/>
    <property type="evidence" value="ECO:0007669"/>
    <property type="project" value="InterPro"/>
</dbReference>
<evidence type="ECO:0000256" key="8">
    <source>
        <dbReference type="ARBA" id="ARBA00022777"/>
    </source>
</evidence>
<dbReference type="InterPro" id="IPR004358">
    <property type="entry name" value="Sig_transdc_His_kin-like_C"/>
</dbReference>
<dbReference type="SMART" id="SM00304">
    <property type="entry name" value="HAMP"/>
    <property type="match status" value="1"/>
</dbReference>
<evidence type="ECO:0000256" key="12">
    <source>
        <dbReference type="SAM" id="Phobius"/>
    </source>
</evidence>
<evidence type="ECO:0000256" key="3">
    <source>
        <dbReference type="ARBA" id="ARBA00012438"/>
    </source>
</evidence>
<reference evidence="15" key="1">
    <citation type="submission" date="2020-10" db="EMBL/GenBank/DDBJ databases">
        <authorList>
            <person name="Gilroy R."/>
        </authorList>
    </citation>
    <scope>NUCLEOTIDE SEQUENCE</scope>
    <source>
        <strain evidence="15">ChiBcec15-4380</strain>
    </source>
</reference>
<dbReference type="Pfam" id="PF00672">
    <property type="entry name" value="HAMP"/>
    <property type="match status" value="1"/>
</dbReference>
<feature type="transmembrane region" description="Helical" evidence="12">
    <location>
        <begin position="279"/>
        <end position="298"/>
    </location>
</feature>
<dbReference type="Proteomes" id="UP000824239">
    <property type="component" value="Unassembled WGS sequence"/>
</dbReference>
<dbReference type="Pfam" id="PF02743">
    <property type="entry name" value="dCache_1"/>
    <property type="match status" value="1"/>
</dbReference>
<dbReference type="PROSITE" id="PS50885">
    <property type="entry name" value="HAMP"/>
    <property type="match status" value="1"/>
</dbReference>
<dbReference type="PANTHER" id="PTHR34220:SF7">
    <property type="entry name" value="SENSOR HISTIDINE KINASE YPDA"/>
    <property type="match status" value="1"/>
</dbReference>
<dbReference type="PRINTS" id="PR00344">
    <property type="entry name" value="BCTRLSENSOR"/>
</dbReference>